<keyword evidence="2" id="KW-1133">Transmembrane helix</keyword>
<dbReference type="EMBL" id="JALLPJ020000604">
    <property type="protein sequence ID" value="KAL3787615.1"/>
    <property type="molecule type" value="Genomic_DNA"/>
</dbReference>
<keyword evidence="2" id="KW-0812">Transmembrane</keyword>
<keyword evidence="3" id="KW-0732">Signal</keyword>
<evidence type="ECO:0000256" key="1">
    <source>
        <dbReference type="SAM" id="MobiDB-lite"/>
    </source>
</evidence>
<dbReference type="Proteomes" id="UP001530400">
    <property type="component" value="Unassembled WGS sequence"/>
</dbReference>
<comment type="caution">
    <text evidence="4">The sequence shown here is derived from an EMBL/GenBank/DDBJ whole genome shotgun (WGS) entry which is preliminary data.</text>
</comment>
<feature type="compositionally biased region" description="Basic and acidic residues" evidence="1">
    <location>
        <begin position="52"/>
        <end position="86"/>
    </location>
</feature>
<evidence type="ECO:0000256" key="2">
    <source>
        <dbReference type="SAM" id="Phobius"/>
    </source>
</evidence>
<organism evidence="4 5">
    <name type="scientific">Cyclotella atomus</name>
    <dbReference type="NCBI Taxonomy" id="382360"/>
    <lineage>
        <taxon>Eukaryota</taxon>
        <taxon>Sar</taxon>
        <taxon>Stramenopiles</taxon>
        <taxon>Ochrophyta</taxon>
        <taxon>Bacillariophyta</taxon>
        <taxon>Coscinodiscophyceae</taxon>
        <taxon>Thalassiosirophycidae</taxon>
        <taxon>Stephanodiscales</taxon>
        <taxon>Stephanodiscaceae</taxon>
        <taxon>Cyclotella</taxon>
    </lineage>
</organism>
<keyword evidence="2" id="KW-0472">Membrane</keyword>
<protein>
    <submittedName>
        <fullName evidence="4">Uncharacterized protein</fullName>
    </submittedName>
</protein>
<gene>
    <name evidence="4" type="ORF">ACHAWO_005971</name>
</gene>
<evidence type="ECO:0000256" key="3">
    <source>
        <dbReference type="SAM" id="SignalP"/>
    </source>
</evidence>
<feature type="compositionally biased region" description="Low complexity" evidence="1">
    <location>
        <begin position="119"/>
        <end position="129"/>
    </location>
</feature>
<name>A0ABD3PHJ9_9STRA</name>
<keyword evidence="5" id="KW-1185">Reference proteome</keyword>
<feature type="region of interest" description="Disordered" evidence="1">
    <location>
        <begin position="107"/>
        <end position="130"/>
    </location>
</feature>
<reference evidence="4 5" key="1">
    <citation type="submission" date="2024-10" db="EMBL/GenBank/DDBJ databases">
        <title>Updated reference genomes for cyclostephanoid diatoms.</title>
        <authorList>
            <person name="Roberts W.R."/>
            <person name="Alverson A.J."/>
        </authorList>
    </citation>
    <scope>NUCLEOTIDE SEQUENCE [LARGE SCALE GENOMIC DNA]</scope>
    <source>
        <strain evidence="4 5">AJA010-31</strain>
    </source>
</reference>
<evidence type="ECO:0000313" key="5">
    <source>
        <dbReference type="Proteomes" id="UP001530400"/>
    </source>
</evidence>
<dbReference type="AlphaFoldDB" id="A0ABD3PHJ9"/>
<evidence type="ECO:0000313" key="4">
    <source>
        <dbReference type="EMBL" id="KAL3787615.1"/>
    </source>
</evidence>
<feature type="transmembrane region" description="Helical" evidence="2">
    <location>
        <begin position="205"/>
        <end position="225"/>
    </location>
</feature>
<feature type="chain" id="PRO_5044832550" evidence="3">
    <location>
        <begin position="23"/>
        <end position="249"/>
    </location>
</feature>
<dbReference type="PRINTS" id="PR01217">
    <property type="entry name" value="PRICHEXTENSN"/>
</dbReference>
<accession>A0ABD3PHJ9</accession>
<proteinExistence type="predicted"/>
<feature type="signal peptide" evidence="3">
    <location>
        <begin position="1"/>
        <end position="22"/>
    </location>
</feature>
<sequence>MNRASHLFLLALLLALGSPIQSAPDEKPDAATKQPAPAPAVEAKPKPAPAESAKEPKPAPVDKEPKPAPVDKEPKPAPVDKEKDPKPVPTDVNTFNYETGEPTAIFNENNQTQMPTPSPSIDTTSPIATENLPSTLTHMPSEDLPLTLSPTLEPTGIILDPNEIAPIPTNKTIHNETHPSLYKSDASHYEIVADEEDGTHYKLQYGLIATCIMLVLLSVGLLGCIKRKVNARRKEMELPTITSSEDCVL</sequence>
<feature type="region of interest" description="Disordered" evidence="1">
    <location>
        <begin position="20"/>
        <end position="95"/>
    </location>
</feature>